<dbReference type="Proteomes" id="UP001165083">
    <property type="component" value="Unassembled WGS sequence"/>
</dbReference>
<reference evidence="1" key="1">
    <citation type="submission" date="2023-04" db="EMBL/GenBank/DDBJ databases">
        <title>Phytophthora lilii NBRC 32176.</title>
        <authorList>
            <person name="Ichikawa N."/>
            <person name="Sato H."/>
            <person name="Tonouchi N."/>
        </authorList>
    </citation>
    <scope>NUCLEOTIDE SEQUENCE</scope>
    <source>
        <strain evidence="1">NBRC 32176</strain>
    </source>
</reference>
<keyword evidence="2" id="KW-1185">Reference proteome</keyword>
<sequence>MTTVTFAHRNGNVGQNIDASVALYECVGVQIATSLPDMHRPCMLDITRVVHLLSAAKTQLSANLNTGAECTTAFNETRDSVSIAENNLCSFVRDYVGVYETFAAMYNHGEKYQAIGTKMLWNVYWLGEANHADSAASICPELAAPNQSRRMGFTN</sequence>
<protein>
    <submittedName>
        <fullName evidence="1">Unnamed protein product</fullName>
    </submittedName>
</protein>
<proteinExistence type="predicted"/>
<evidence type="ECO:0000313" key="1">
    <source>
        <dbReference type="EMBL" id="GMF39350.1"/>
    </source>
</evidence>
<comment type="caution">
    <text evidence="1">The sequence shown here is derived from an EMBL/GenBank/DDBJ whole genome shotgun (WGS) entry which is preliminary data.</text>
</comment>
<dbReference type="AlphaFoldDB" id="A0A9W6XIE0"/>
<name>A0A9W6XIE0_9STRA</name>
<dbReference type="EMBL" id="BSXW01001823">
    <property type="protein sequence ID" value="GMF39350.1"/>
    <property type="molecule type" value="Genomic_DNA"/>
</dbReference>
<accession>A0A9W6XIE0</accession>
<evidence type="ECO:0000313" key="2">
    <source>
        <dbReference type="Proteomes" id="UP001165083"/>
    </source>
</evidence>
<gene>
    <name evidence="1" type="ORF">Plil01_001629000</name>
</gene>
<organism evidence="1 2">
    <name type="scientific">Phytophthora lilii</name>
    <dbReference type="NCBI Taxonomy" id="2077276"/>
    <lineage>
        <taxon>Eukaryota</taxon>
        <taxon>Sar</taxon>
        <taxon>Stramenopiles</taxon>
        <taxon>Oomycota</taxon>
        <taxon>Peronosporomycetes</taxon>
        <taxon>Peronosporales</taxon>
        <taxon>Peronosporaceae</taxon>
        <taxon>Phytophthora</taxon>
    </lineage>
</organism>